<accession>A0A1I7ZF44</accession>
<keyword evidence="8" id="KW-0464">Manganese</keyword>
<dbReference type="Pfam" id="PF00557">
    <property type="entry name" value="Peptidase_M24"/>
    <property type="match status" value="1"/>
</dbReference>
<evidence type="ECO:0000256" key="3">
    <source>
        <dbReference type="ARBA" id="ARBA00022670"/>
    </source>
</evidence>
<evidence type="ECO:0000256" key="7">
    <source>
        <dbReference type="ARBA" id="ARBA00023049"/>
    </source>
</evidence>
<evidence type="ECO:0000256" key="8">
    <source>
        <dbReference type="ARBA" id="ARBA00023211"/>
    </source>
</evidence>
<dbReference type="Proteomes" id="UP000095287">
    <property type="component" value="Unplaced"/>
</dbReference>
<dbReference type="InterPro" id="IPR007865">
    <property type="entry name" value="Aminopep_P_N"/>
</dbReference>
<evidence type="ECO:0000256" key="15">
    <source>
        <dbReference type="ARBA" id="ARBA00048994"/>
    </source>
</evidence>
<evidence type="ECO:0000256" key="13">
    <source>
        <dbReference type="ARBA" id="ARBA00044284"/>
    </source>
</evidence>
<dbReference type="SUPFAM" id="SSF55920">
    <property type="entry name" value="Creatinase/aminopeptidase"/>
    <property type="match status" value="1"/>
</dbReference>
<dbReference type="GO" id="GO:0030145">
    <property type="term" value="F:manganese ion binding"/>
    <property type="evidence" value="ECO:0007669"/>
    <property type="project" value="InterPro"/>
</dbReference>
<evidence type="ECO:0000259" key="16">
    <source>
        <dbReference type="SMART" id="SM01011"/>
    </source>
</evidence>
<name>A0A1I7ZF44_9BILA</name>
<dbReference type="Pfam" id="PF05195">
    <property type="entry name" value="AMP_N"/>
    <property type="match status" value="1"/>
</dbReference>
<comment type="subunit">
    <text evidence="2">Homodimer.</text>
</comment>
<evidence type="ECO:0000256" key="11">
    <source>
        <dbReference type="ARBA" id="ARBA00044141"/>
    </source>
</evidence>
<dbReference type="InterPro" id="IPR036005">
    <property type="entry name" value="Creatinase/aminopeptidase-like"/>
</dbReference>
<dbReference type="EC" id="3.4.13.9" evidence="10"/>
<dbReference type="Gene3D" id="3.90.230.10">
    <property type="entry name" value="Creatinase/methionine aminopeptidase superfamily"/>
    <property type="match status" value="1"/>
</dbReference>
<reference evidence="18" key="1">
    <citation type="submission" date="2016-11" db="UniProtKB">
        <authorList>
            <consortium name="WormBaseParasite"/>
        </authorList>
    </citation>
    <scope>IDENTIFICATION</scope>
</reference>
<dbReference type="SMART" id="SM01011">
    <property type="entry name" value="AMP_N"/>
    <property type="match status" value="1"/>
</dbReference>
<keyword evidence="17" id="KW-1185">Reference proteome</keyword>
<comment type="cofactor">
    <cofactor evidence="1">
        <name>Mn(2+)</name>
        <dbReference type="ChEBI" id="CHEBI:29035"/>
    </cofactor>
</comment>
<dbReference type="InterPro" id="IPR000994">
    <property type="entry name" value="Pept_M24"/>
</dbReference>
<dbReference type="GO" id="GO:0070006">
    <property type="term" value="F:metalloaminopeptidase activity"/>
    <property type="evidence" value="ECO:0007669"/>
    <property type="project" value="InterPro"/>
</dbReference>
<evidence type="ECO:0000256" key="1">
    <source>
        <dbReference type="ARBA" id="ARBA00001936"/>
    </source>
</evidence>
<dbReference type="AlphaFoldDB" id="A0A1I7ZF44"/>
<evidence type="ECO:0000256" key="9">
    <source>
        <dbReference type="ARBA" id="ARBA00043990"/>
    </source>
</evidence>
<keyword evidence="7" id="KW-0482">Metalloprotease</keyword>
<evidence type="ECO:0000256" key="5">
    <source>
        <dbReference type="ARBA" id="ARBA00022801"/>
    </source>
</evidence>
<dbReference type="InterPro" id="IPR029149">
    <property type="entry name" value="Creatin/AminoP/Spt16_N"/>
</dbReference>
<dbReference type="GO" id="GO:0102009">
    <property type="term" value="F:proline dipeptidase activity"/>
    <property type="evidence" value="ECO:0007669"/>
    <property type="project" value="UniProtKB-EC"/>
</dbReference>
<dbReference type="GO" id="GO:0006508">
    <property type="term" value="P:proteolysis"/>
    <property type="evidence" value="ECO:0007669"/>
    <property type="project" value="UniProtKB-KW"/>
</dbReference>
<evidence type="ECO:0000256" key="12">
    <source>
        <dbReference type="ARBA" id="ARBA00044252"/>
    </source>
</evidence>
<proteinExistence type="inferred from homology"/>
<dbReference type="CDD" id="cd01087">
    <property type="entry name" value="Prolidase"/>
    <property type="match status" value="1"/>
</dbReference>
<evidence type="ECO:0000313" key="18">
    <source>
        <dbReference type="WBParaSite" id="L893_g25770.t1"/>
    </source>
</evidence>
<dbReference type="FunFam" id="3.90.230.10:FF:000002">
    <property type="entry name" value="Xaa-Pro aminopeptidase 3"/>
    <property type="match status" value="1"/>
</dbReference>
<keyword evidence="5" id="KW-0378">Hydrolase</keyword>
<evidence type="ECO:0000256" key="10">
    <source>
        <dbReference type="ARBA" id="ARBA00044051"/>
    </source>
</evidence>
<evidence type="ECO:0000256" key="6">
    <source>
        <dbReference type="ARBA" id="ARBA00022997"/>
    </source>
</evidence>
<dbReference type="InterPro" id="IPR052433">
    <property type="entry name" value="X-Pro_dipept-like"/>
</dbReference>
<keyword evidence="3" id="KW-0645">Protease</keyword>
<protein>
    <recommendedName>
        <fullName evidence="11">Xaa-Pro dipeptidase</fullName>
        <ecNumber evidence="10">3.4.13.9</ecNumber>
    </recommendedName>
    <alternativeName>
        <fullName evidence="14">Imidodipeptidase</fullName>
    </alternativeName>
    <alternativeName>
        <fullName evidence="12">Peptidase D</fullName>
    </alternativeName>
    <alternativeName>
        <fullName evidence="13">Proline dipeptidase</fullName>
    </alternativeName>
</protein>
<evidence type="ECO:0000256" key="4">
    <source>
        <dbReference type="ARBA" id="ARBA00022723"/>
    </source>
</evidence>
<sequence>MSFDLGGNTHHVPAKLFVDNRSRLVTELRKVTQKPGAFVVLQGGVGRHRYNTDSEDLPFRQESYFFWAFGAHDSDAFGVIEVATGKAVFFPPRLPPDFAIWEGKIRDEEWFKTKLEVDEVIFNDKYAINDYLTTHGAQHLYLLKAPNTDSGNTLVPAAFTKRPGFNTPVDTATLYPIIANLRVFKTDLELDVMRYAVKIACEAHKDVMKSIRPNMFEYQCESLFRHHSYYHGGCRHFAYTCVAATGCNSSILHYGHANAPNSKLIKDGDMCMYDMGPEYNCYASDVTCSFPANGKFTENQKLIYNAVLKANREVFKAAKPGVRWIDMHLLAEKVLLQGLKDAGILKGDVDEMVKSRLGAVFLPHGLGHLMGLDVHDVGGYLGDATARPTQAGLSSLRTTRTLQERMCITIEPGCYFIDMLIDQALKDAKQREFIVVERLNEFRGFGGIRIEDDIVVWANGNENLSSSVPRTVEEIEAFMKH</sequence>
<dbReference type="PANTHER" id="PTHR48480:SF2">
    <property type="entry name" value="PEPTIDASE D"/>
    <property type="match status" value="1"/>
</dbReference>
<dbReference type="PANTHER" id="PTHR48480">
    <property type="match status" value="1"/>
</dbReference>
<dbReference type="SUPFAM" id="SSF53092">
    <property type="entry name" value="Creatinase/prolidase N-terminal domain"/>
    <property type="match status" value="1"/>
</dbReference>
<keyword evidence="4" id="KW-0479">Metal-binding</keyword>
<evidence type="ECO:0000256" key="14">
    <source>
        <dbReference type="ARBA" id="ARBA00044351"/>
    </source>
</evidence>
<comment type="catalytic activity">
    <reaction evidence="15">
        <text>Xaa-L-Pro dipeptide + H2O = an L-alpha-amino acid + L-proline</text>
        <dbReference type="Rhea" id="RHEA:76407"/>
        <dbReference type="ChEBI" id="CHEBI:15377"/>
        <dbReference type="ChEBI" id="CHEBI:59869"/>
        <dbReference type="ChEBI" id="CHEBI:60039"/>
        <dbReference type="ChEBI" id="CHEBI:195196"/>
        <dbReference type="EC" id="3.4.13.9"/>
    </reaction>
</comment>
<feature type="domain" description="Aminopeptidase P N-terminal" evidence="16">
    <location>
        <begin position="12"/>
        <end position="151"/>
    </location>
</feature>
<comment type="similarity">
    <text evidence="9">Belongs to the peptidase M24B family. Eukaryotic-type prolidase subfamily.</text>
</comment>
<keyword evidence="6" id="KW-0224">Dipeptidase</keyword>
<dbReference type="Gene3D" id="3.40.350.10">
    <property type="entry name" value="Creatinase/prolidase N-terminal domain"/>
    <property type="match status" value="1"/>
</dbReference>
<evidence type="ECO:0000313" key="17">
    <source>
        <dbReference type="Proteomes" id="UP000095287"/>
    </source>
</evidence>
<dbReference type="WBParaSite" id="L893_g25770.t1">
    <property type="protein sequence ID" value="L893_g25770.t1"/>
    <property type="gene ID" value="L893_g25770"/>
</dbReference>
<organism evidence="17 18">
    <name type="scientific">Steinernema glaseri</name>
    <dbReference type="NCBI Taxonomy" id="37863"/>
    <lineage>
        <taxon>Eukaryota</taxon>
        <taxon>Metazoa</taxon>
        <taxon>Ecdysozoa</taxon>
        <taxon>Nematoda</taxon>
        <taxon>Chromadorea</taxon>
        <taxon>Rhabditida</taxon>
        <taxon>Tylenchina</taxon>
        <taxon>Panagrolaimomorpha</taxon>
        <taxon>Strongyloidoidea</taxon>
        <taxon>Steinernematidae</taxon>
        <taxon>Steinernema</taxon>
    </lineage>
</organism>
<evidence type="ECO:0000256" key="2">
    <source>
        <dbReference type="ARBA" id="ARBA00011738"/>
    </source>
</evidence>